<dbReference type="Proteomes" id="UP000004776">
    <property type="component" value="Unassembled WGS sequence"/>
</dbReference>
<evidence type="ECO:0000313" key="1">
    <source>
        <dbReference type="EMBL" id="EHC99046.1"/>
    </source>
</evidence>
<reference evidence="1 2" key="1">
    <citation type="journal article" date="2011" name="BMC Genomics">
        <title>Genome sequencing reveals diversification of virulence factor content and possible host adaptation in distinct subpopulations of Salmonella enterica.</title>
        <authorList>
            <person name="den Bakker H.C."/>
            <person name="Moreno Switt A.I."/>
            <person name="Govoni G."/>
            <person name="Cummings C.A."/>
            <person name="Ranieri M.L."/>
            <person name="Degoricija L."/>
            <person name="Hoelzer K."/>
            <person name="Rodriguez-Rivera L.D."/>
            <person name="Brown S."/>
            <person name="Bolchacova E."/>
            <person name="Furtado M.R."/>
            <person name="Wiedmann M."/>
        </authorList>
    </citation>
    <scope>NUCLEOTIDE SEQUENCE [LARGE SCALE GENOMIC DNA]</scope>
    <source>
        <strain evidence="1 2">R8-2977</strain>
    </source>
</reference>
<dbReference type="AlphaFoldDB" id="G5S1P4"/>
<name>G5S1P4_SALET</name>
<evidence type="ECO:0000313" key="2">
    <source>
        <dbReference type="Proteomes" id="UP000004776"/>
    </source>
</evidence>
<accession>G5S1P4</accession>
<protein>
    <submittedName>
        <fullName evidence="1">Transcriptional repressor</fullName>
    </submittedName>
</protein>
<proteinExistence type="predicted"/>
<dbReference type="EMBL" id="AFCW01001924">
    <property type="protein sequence ID" value="EHC99046.1"/>
    <property type="molecule type" value="Genomic_DNA"/>
</dbReference>
<feature type="non-terminal residue" evidence="1">
    <location>
        <position position="1"/>
    </location>
</feature>
<sequence>SYDLYKQAQAPALVDNVLKMLSPDGSVRQLMPNEQQAEEA</sequence>
<organism evidence="1 2">
    <name type="scientific">Salmonella enterica subsp. enterica serovar Urbana str. R8-2977</name>
    <dbReference type="NCBI Taxonomy" id="913084"/>
    <lineage>
        <taxon>Bacteria</taxon>
        <taxon>Pseudomonadati</taxon>
        <taxon>Pseudomonadota</taxon>
        <taxon>Gammaproteobacteria</taxon>
        <taxon>Enterobacterales</taxon>
        <taxon>Enterobacteriaceae</taxon>
        <taxon>Salmonella</taxon>
    </lineage>
</organism>
<gene>
    <name evidence="1" type="ORF">LTSEURB_5169</name>
</gene>
<comment type="caution">
    <text evidence="1">The sequence shown here is derived from an EMBL/GenBank/DDBJ whole genome shotgun (WGS) entry which is preliminary data.</text>
</comment>